<feature type="domain" description="Helicase ATP-binding" evidence="12">
    <location>
        <begin position="173"/>
        <end position="347"/>
    </location>
</feature>
<evidence type="ECO:0000256" key="4">
    <source>
        <dbReference type="ARBA" id="ARBA00022806"/>
    </source>
</evidence>
<dbReference type="PhylomeDB" id="B6QDJ5"/>
<dbReference type="PANTHER" id="PTHR47835">
    <property type="entry name" value="HFM1, ATP DEPENDENT DNA HELICASE HOMOLOG"/>
    <property type="match status" value="1"/>
</dbReference>
<evidence type="ECO:0000256" key="8">
    <source>
        <dbReference type="ARBA" id="ARBA00034617"/>
    </source>
</evidence>
<dbReference type="Gene3D" id="1.10.3380.10">
    <property type="entry name" value="Sec63 N-terminal domain-like domain"/>
    <property type="match status" value="1"/>
</dbReference>
<dbReference type="SUPFAM" id="SSF46785">
    <property type="entry name" value="Winged helix' DNA-binding domain"/>
    <property type="match status" value="1"/>
</dbReference>
<feature type="compositionally biased region" description="Low complexity" evidence="11">
    <location>
        <begin position="114"/>
        <end position="126"/>
    </location>
</feature>
<evidence type="ECO:0000256" key="3">
    <source>
        <dbReference type="ARBA" id="ARBA00022801"/>
    </source>
</evidence>
<evidence type="ECO:0000256" key="1">
    <source>
        <dbReference type="ARBA" id="ARBA00010140"/>
    </source>
</evidence>
<organism evidence="14 15">
    <name type="scientific">Talaromyces marneffei (strain ATCC 18224 / CBS 334.59 / QM 7333)</name>
    <name type="common">Penicillium marneffei</name>
    <dbReference type="NCBI Taxonomy" id="441960"/>
    <lineage>
        <taxon>Eukaryota</taxon>
        <taxon>Fungi</taxon>
        <taxon>Dikarya</taxon>
        <taxon>Ascomycota</taxon>
        <taxon>Pezizomycotina</taxon>
        <taxon>Eurotiomycetes</taxon>
        <taxon>Eurotiomycetidae</taxon>
        <taxon>Eurotiales</taxon>
        <taxon>Trichocomaceae</taxon>
        <taxon>Talaromyces</taxon>
        <taxon>Talaromyces sect. Talaromyces</taxon>
    </lineage>
</organism>
<dbReference type="SUPFAM" id="SSF158702">
    <property type="entry name" value="Sec63 N-terminal domain-like"/>
    <property type="match status" value="1"/>
</dbReference>
<evidence type="ECO:0000256" key="6">
    <source>
        <dbReference type="ARBA" id="ARBA00023235"/>
    </source>
</evidence>
<sequence length="1378" mass="155491">MPFDSNNHFLTIEDDDIPLDTFDRELLAQLEEQNPQPVATMRGSLLHRFTEDSVLPESPAIGHYSSSPDTSFQSSPLRRYFRPSQSRITPSPGFSEYQYVPAHLNNRPEHTEGSSSSRKGTSASPSLPRQISLSHAPPVVQGIHLIETKVLPDRFRALFPYPVFNAVQSKCFPHIYETDHNVVVSAPTGSGKTVIMELAICRLVNNLKDGLFKLVYQAPTRALCSERFRDWSKKFNSLGLQCAELTGDTDYTQSRLVQTASIIITTPEKWDSMTRRWRDHSKLMQLIRLFLIDEVHVLNETRGAALEAVVSRMKSVGSNVRFIALSATIPNSEDIATWLGKNDTLQHLPAHKEHFGEEFRPTKLQKFVYGYPCTGNDFAFDRLLGSKLPDIISKHSNKKPMMIFCCTRNSAISTAKELAKLWSNTVPQRRLWAGPVRMPVVRNTDLRALVNSGVAFHHAGLDSDDRHAVEKAFLEGKLSIICCTSTLAVGVNLPCYLVIIKNTVCWQEGGCKEYTDLEMMQMLGRAGRPQFDDTAVAVILTKKERVSSYEQLVSGTMQLESCLHLNLIDHLNAEISLGTVSDIQSAIKWLAGTFLFVRLRRNPTRYKLKENADRIDEDEMLQQICHKDVKLLQETGLINKQGPFKSTPYGEAMAKYYIKFETMKIILELHPRAKISEILSAISQAEEFHELRLKAAERPFYRELNRAHGIRFPIKVELVQNTHKISLLIQSELSAVDFPSAEQFQKHRLQFQQDKAIVFTHLNRLIRCIIDCQIHNEDGVAVRNCLELARSFVSRVWENSPFQMKQIDQVGVVAVRKLAGAGISSIQELEETEAHKIDMILSKNPPFGMKLLARLAEFPKLRVTMKMLGKVSKHGGSVMVNFKADIGFLNEKTPTTFHKRPVYVCFLAELSDGRLLDFRRLSAQKLQNDHEILLSAEIKSSLQHITCYVMCDEIGGTCQYAELKPDVPDLFFSADILDMDKTFLMNTSRRRNGDGPKQKAVIQNDIFEDDDIPDDAFLEAGRASSKSRKNERRMSEHLVDLDDVQPVTLENGKYNCNHKCKDKSTCKHFCCRKGLDKPPKMHSKNAPTKSRQNERTKSKSQLLLFTNGHGKTSNKDSQGNTDFDMVEYLDLTQPSKEEQPKKQIASEWHVLNSKATRMANLDIASTQATLPKASVSKAGNRKRSNTRRRRSSSEYDDSSLDELFSPARPSLNSFTGIYSPTVNTGLDLDDDFDQILGSINTQPSNNIQDVLASPVSKTLGPHDTFLHNADNSSLLDKQDTQTQASYDKSLGYEPETATTKRKVEPLSDATNISNHASKRPKIDMQTLTDDNANMTIHDDAYSTDKVQSNLIHQSESQNKNIDELLLQEFGDIVNFSGF</sequence>
<evidence type="ECO:0000256" key="9">
    <source>
        <dbReference type="ARBA" id="ARBA00034808"/>
    </source>
</evidence>
<proteinExistence type="inferred from homology"/>
<feature type="region of interest" description="Disordered" evidence="11">
    <location>
        <begin position="57"/>
        <end position="76"/>
    </location>
</feature>
<gene>
    <name evidence="14" type="ORF">PMAA_078100</name>
</gene>
<keyword evidence="7" id="KW-0469">Meiosis</keyword>
<dbReference type="Gene3D" id="1.10.10.10">
    <property type="entry name" value="Winged helix-like DNA-binding domain superfamily/Winged helix DNA-binding domain"/>
    <property type="match status" value="1"/>
</dbReference>
<keyword evidence="6" id="KW-0413">Isomerase</keyword>
<evidence type="ECO:0000259" key="12">
    <source>
        <dbReference type="PROSITE" id="PS51192"/>
    </source>
</evidence>
<dbReference type="FunFam" id="3.40.50.300:FF:001076">
    <property type="entry name" value="ATP-dependent DNA helicase MER3"/>
    <property type="match status" value="1"/>
</dbReference>
<dbReference type="InterPro" id="IPR011545">
    <property type="entry name" value="DEAD/DEAH_box_helicase_dom"/>
</dbReference>
<feature type="compositionally biased region" description="Basic residues" evidence="11">
    <location>
        <begin position="1179"/>
        <end position="1190"/>
    </location>
</feature>
<keyword evidence="3" id="KW-0378">Hydrolase</keyword>
<dbReference type="PROSITE" id="PS51194">
    <property type="entry name" value="HELICASE_CTER"/>
    <property type="match status" value="1"/>
</dbReference>
<name>B6QDJ5_TALMQ</name>
<dbReference type="SMART" id="SM00490">
    <property type="entry name" value="HELICc"/>
    <property type="match status" value="1"/>
</dbReference>
<dbReference type="STRING" id="441960.B6QDJ5"/>
<dbReference type="InterPro" id="IPR057842">
    <property type="entry name" value="WH_MER3"/>
</dbReference>
<feature type="region of interest" description="Disordered" evidence="11">
    <location>
        <begin position="1076"/>
        <end position="1099"/>
    </location>
</feature>
<feature type="region of interest" description="Disordered" evidence="11">
    <location>
        <begin position="105"/>
        <end position="131"/>
    </location>
</feature>
<dbReference type="GO" id="GO:0043138">
    <property type="term" value="F:3'-5' DNA helicase activity"/>
    <property type="evidence" value="ECO:0007669"/>
    <property type="project" value="UniProtKB-EC"/>
</dbReference>
<dbReference type="GO" id="GO:0003676">
    <property type="term" value="F:nucleic acid binding"/>
    <property type="evidence" value="ECO:0007669"/>
    <property type="project" value="InterPro"/>
</dbReference>
<evidence type="ECO:0000259" key="13">
    <source>
        <dbReference type="PROSITE" id="PS51194"/>
    </source>
</evidence>
<feature type="domain" description="Helicase C-terminal" evidence="13">
    <location>
        <begin position="387"/>
        <end position="575"/>
    </location>
</feature>
<dbReference type="InterPro" id="IPR004179">
    <property type="entry name" value="Sec63-dom"/>
</dbReference>
<dbReference type="EMBL" id="DS995901">
    <property type="protein sequence ID" value="EEA23781.1"/>
    <property type="molecule type" value="Genomic_DNA"/>
</dbReference>
<dbReference type="CDD" id="cd18795">
    <property type="entry name" value="SF2_C_Ski2"/>
    <property type="match status" value="1"/>
</dbReference>
<dbReference type="InterPro" id="IPR014001">
    <property type="entry name" value="Helicase_ATP-bd"/>
</dbReference>
<dbReference type="OrthoDB" id="5575at2759"/>
<dbReference type="HOGENOM" id="CLU_000335_0_4_1"/>
<keyword evidence="15" id="KW-1185">Reference proteome</keyword>
<dbReference type="InterPro" id="IPR027417">
    <property type="entry name" value="P-loop_NTPase"/>
</dbReference>
<dbReference type="FunFam" id="1.10.10.10:FF:000012">
    <property type="entry name" value="U5 small nuclear ribonucleoprotein helicase"/>
    <property type="match status" value="1"/>
</dbReference>
<dbReference type="Pfam" id="PF00270">
    <property type="entry name" value="DEAD"/>
    <property type="match status" value="1"/>
</dbReference>
<evidence type="ECO:0000256" key="2">
    <source>
        <dbReference type="ARBA" id="ARBA00022741"/>
    </source>
</evidence>
<feature type="compositionally biased region" description="Low complexity" evidence="11">
    <location>
        <begin position="65"/>
        <end position="75"/>
    </location>
</feature>
<feature type="region of interest" description="Disordered" evidence="11">
    <location>
        <begin position="1170"/>
        <end position="1206"/>
    </location>
</feature>
<keyword evidence="2" id="KW-0547">Nucleotide-binding</keyword>
<dbReference type="Proteomes" id="UP000001294">
    <property type="component" value="Unassembled WGS sequence"/>
</dbReference>
<dbReference type="SUPFAM" id="SSF52540">
    <property type="entry name" value="P-loop containing nucleoside triphosphate hydrolases"/>
    <property type="match status" value="1"/>
</dbReference>
<protein>
    <recommendedName>
        <fullName evidence="9">DNA 3'-5' helicase</fullName>
        <ecNumber evidence="9">5.6.2.4</ecNumber>
    </recommendedName>
</protein>
<evidence type="ECO:0000256" key="11">
    <source>
        <dbReference type="SAM" id="MobiDB-lite"/>
    </source>
</evidence>
<dbReference type="InterPro" id="IPR036388">
    <property type="entry name" value="WH-like_DNA-bd_sf"/>
</dbReference>
<reference evidence="15" key="1">
    <citation type="journal article" date="2015" name="Genome Announc.">
        <title>Genome sequence of the AIDS-associated pathogen Penicillium marneffei (ATCC18224) and its near taxonomic relative Talaromyces stipitatus (ATCC10500).</title>
        <authorList>
            <person name="Nierman W.C."/>
            <person name="Fedorova-Abrams N.D."/>
            <person name="Andrianopoulos A."/>
        </authorList>
    </citation>
    <scope>NUCLEOTIDE SEQUENCE [LARGE SCALE GENOMIC DNA]</scope>
    <source>
        <strain evidence="15">ATCC 18224 / CBS 334.59 / QM 7333</strain>
    </source>
</reference>
<dbReference type="VEuPathDB" id="FungiDB:PMAA_078100"/>
<dbReference type="Pfam" id="PF00271">
    <property type="entry name" value="Helicase_C"/>
    <property type="match status" value="1"/>
</dbReference>
<dbReference type="InterPro" id="IPR001650">
    <property type="entry name" value="Helicase_C-like"/>
</dbReference>
<accession>B6QDJ5</accession>
<dbReference type="GO" id="GO:0007131">
    <property type="term" value="P:reciprocal meiotic recombination"/>
    <property type="evidence" value="ECO:0007669"/>
    <property type="project" value="UniProtKB-ARBA"/>
</dbReference>
<comment type="similarity">
    <text evidence="1">Belongs to the helicase family. SKI2 subfamily.</text>
</comment>
<comment type="catalytic activity">
    <reaction evidence="8">
        <text>Couples ATP hydrolysis with the unwinding of duplex DNA by translocating in the 3'-5' direction.</text>
        <dbReference type="EC" id="5.6.2.4"/>
    </reaction>
</comment>
<evidence type="ECO:0000256" key="10">
    <source>
        <dbReference type="ARBA" id="ARBA00048988"/>
    </source>
</evidence>
<dbReference type="Pfam" id="PF02889">
    <property type="entry name" value="Sec63"/>
    <property type="match status" value="1"/>
</dbReference>
<dbReference type="SMART" id="SM00973">
    <property type="entry name" value="Sec63"/>
    <property type="match status" value="1"/>
</dbReference>
<dbReference type="SMART" id="SM00487">
    <property type="entry name" value="DEXDc"/>
    <property type="match status" value="1"/>
</dbReference>
<dbReference type="InterPro" id="IPR036390">
    <property type="entry name" value="WH_DNA-bd_sf"/>
</dbReference>
<dbReference type="PANTHER" id="PTHR47835:SF3">
    <property type="entry name" value="HELICASE FOR MEIOSIS 1"/>
    <property type="match status" value="1"/>
</dbReference>
<dbReference type="Gene3D" id="3.40.50.300">
    <property type="entry name" value="P-loop containing nucleotide triphosphate hydrolases"/>
    <property type="match status" value="2"/>
</dbReference>
<keyword evidence="4 14" id="KW-0347">Helicase</keyword>
<dbReference type="EC" id="5.6.2.4" evidence="9"/>
<comment type="catalytic activity">
    <reaction evidence="10">
        <text>ATP + H2O = ADP + phosphate + H(+)</text>
        <dbReference type="Rhea" id="RHEA:13065"/>
        <dbReference type="ChEBI" id="CHEBI:15377"/>
        <dbReference type="ChEBI" id="CHEBI:15378"/>
        <dbReference type="ChEBI" id="CHEBI:30616"/>
        <dbReference type="ChEBI" id="CHEBI:43474"/>
        <dbReference type="ChEBI" id="CHEBI:456216"/>
        <dbReference type="EC" id="5.6.2.4"/>
    </reaction>
</comment>
<evidence type="ECO:0000313" key="15">
    <source>
        <dbReference type="Proteomes" id="UP000001294"/>
    </source>
</evidence>
<keyword evidence="5" id="KW-0067">ATP-binding</keyword>
<dbReference type="PROSITE" id="PS51192">
    <property type="entry name" value="HELICASE_ATP_BIND_1"/>
    <property type="match status" value="1"/>
</dbReference>
<dbReference type="FunFam" id="1.10.3380.10:FF:000012">
    <property type="entry name" value="DEAD/DEAH box DNA helicase"/>
    <property type="match status" value="1"/>
</dbReference>
<evidence type="ECO:0000256" key="7">
    <source>
        <dbReference type="ARBA" id="ARBA00023254"/>
    </source>
</evidence>
<evidence type="ECO:0000256" key="5">
    <source>
        <dbReference type="ARBA" id="ARBA00022840"/>
    </source>
</evidence>
<dbReference type="Pfam" id="PF23445">
    <property type="entry name" value="WHD_SNRNP200"/>
    <property type="match status" value="1"/>
</dbReference>
<dbReference type="InterPro" id="IPR052247">
    <property type="entry name" value="Meiotic_Crossover_Helicase"/>
</dbReference>
<dbReference type="GO" id="GO:0016787">
    <property type="term" value="F:hydrolase activity"/>
    <property type="evidence" value="ECO:0007669"/>
    <property type="project" value="UniProtKB-KW"/>
</dbReference>
<evidence type="ECO:0000313" key="14">
    <source>
        <dbReference type="EMBL" id="EEA23781.1"/>
    </source>
</evidence>
<dbReference type="GO" id="GO:0005524">
    <property type="term" value="F:ATP binding"/>
    <property type="evidence" value="ECO:0007669"/>
    <property type="project" value="UniProtKB-KW"/>
</dbReference>